<dbReference type="GO" id="GO:0000155">
    <property type="term" value="F:phosphorelay sensor kinase activity"/>
    <property type="evidence" value="ECO:0007669"/>
    <property type="project" value="InterPro"/>
</dbReference>
<keyword evidence="4" id="KW-0808">Transferase</keyword>
<protein>
    <submittedName>
        <fullName evidence="4">Histidine kinase</fullName>
    </submittedName>
</protein>
<proteinExistence type="predicted"/>
<keyword evidence="2" id="KW-0812">Transmembrane</keyword>
<organism evidence="4 5">
    <name type="scientific">Persicitalea jodogahamensis</name>
    <dbReference type="NCBI Taxonomy" id="402147"/>
    <lineage>
        <taxon>Bacteria</taxon>
        <taxon>Pseudomonadati</taxon>
        <taxon>Bacteroidota</taxon>
        <taxon>Cytophagia</taxon>
        <taxon>Cytophagales</taxon>
        <taxon>Spirosomataceae</taxon>
        <taxon>Persicitalea</taxon>
    </lineage>
</organism>
<evidence type="ECO:0000256" key="1">
    <source>
        <dbReference type="SAM" id="MobiDB-lite"/>
    </source>
</evidence>
<evidence type="ECO:0000256" key="2">
    <source>
        <dbReference type="SAM" id="Phobius"/>
    </source>
</evidence>
<keyword evidence="2" id="KW-0472">Membrane</keyword>
<sequence>MLVFALIFYLHFYLFIPKLFFRRQFLAYGLVFGAGLLLVSWQQPFDRLIMRHESTDRPFGPPPGLNERPERFDRSDRPAPPPTRRDSGRESLLDIVSIMLYLMIWAIGLAIAIAQRSRQSEQRATQAEADKARAELSSLKAQINPHFLFNTLNTIYTLARLNHPACTESIMKLSNIMRYVSDEVREDFVLLEDEVACLRHYIELQELRLSKKTTVKFETSGDLAHQQIPPLILMTLVENIFKHGVSNREASVIEIKVVAETGKVLFYSKNRIFQNTPESGRTGIGLDNVRKRLEHIYPDRHLLRIDDDERFFIVNLEVNT</sequence>
<feature type="region of interest" description="Disordered" evidence="1">
    <location>
        <begin position="53"/>
        <end position="88"/>
    </location>
</feature>
<feature type="compositionally biased region" description="Basic and acidic residues" evidence="1">
    <location>
        <begin position="67"/>
        <end position="88"/>
    </location>
</feature>
<feature type="transmembrane region" description="Helical" evidence="2">
    <location>
        <begin position="20"/>
        <end position="41"/>
    </location>
</feature>
<accession>A0A8J3D7I2</accession>
<dbReference type="InterPro" id="IPR050640">
    <property type="entry name" value="Bact_2-comp_sensor_kinase"/>
</dbReference>
<dbReference type="AlphaFoldDB" id="A0A8J3D7I2"/>
<reference evidence="4 5" key="1">
    <citation type="journal article" date="2014" name="Int. J. Syst. Evol. Microbiol.">
        <title>Complete genome sequence of Corynebacterium casei LMG S-19264T (=DSM 44701T), isolated from a smear-ripened cheese.</title>
        <authorList>
            <consortium name="US DOE Joint Genome Institute (JGI-PGF)"/>
            <person name="Walter F."/>
            <person name="Albersmeier A."/>
            <person name="Kalinowski J."/>
            <person name="Ruckert C."/>
        </authorList>
    </citation>
    <scope>NUCLEOTIDE SEQUENCE [LARGE SCALE GENOMIC DNA]</scope>
    <source>
        <strain evidence="4 5">KCTC 12866</strain>
    </source>
</reference>
<name>A0A8J3D7I2_9BACT</name>
<dbReference type="InterPro" id="IPR036890">
    <property type="entry name" value="HATPase_C_sf"/>
</dbReference>
<evidence type="ECO:0000313" key="4">
    <source>
        <dbReference type="EMBL" id="GHB61582.1"/>
    </source>
</evidence>
<feature type="domain" description="Signal transduction histidine kinase internal region" evidence="3">
    <location>
        <begin position="134"/>
        <end position="212"/>
    </location>
</feature>
<feature type="transmembrane region" description="Helical" evidence="2">
    <location>
        <begin position="92"/>
        <end position="114"/>
    </location>
</feature>
<dbReference type="InterPro" id="IPR010559">
    <property type="entry name" value="Sig_transdc_His_kin_internal"/>
</dbReference>
<comment type="caution">
    <text evidence="4">The sequence shown here is derived from an EMBL/GenBank/DDBJ whole genome shotgun (WGS) entry which is preliminary data.</text>
</comment>
<keyword evidence="4" id="KW-0418">Kinase</keyword>
<dbReference type="Proteomes" id="UP000598271">
    <property type="component" value="Unassembled WGS sequence"/>
</dbReference>
<evidence type="ECO:0000313" key="5">
    <source>
        <dbReference type="Proteomes" id="UP000598271"/>
    </source>
</evidence>
<dbReference type="GO" id="GO:0016020">
    <property type="term" value="C:membrane"/>
    <property type="evidence" value="ECO:0007669"/>
    <property type="project" value="InterPro"/>
</dbReference>
<evidence type="ECO:0000259" key="3">
    <source>
        <dbReference type="Pfam" id="PF06580"/>
    </source>
</evidence>
<gene>
    <name evidence="4" type="ORF">GCM10007390_14330</name>
</gene>
<dbReference type="EMBL" id="BMXF01000001">
    <property type="protein sequence ID" value="GHB61582.1"/>
    <property type="molecule type" value="Genomic_DNA"/>
</dbReference>
<dbReference type="SUPFAM" id="SSF55874">
    <property type="entry name" value="ATPase domain of HSP90 chaperone/DNA topoisomerase II/histidine kinase"/>
    <property type="match status" value="1"/>
</dbReference>
<keyword evidence="2" id="KW-1133">Transmembrane helix</keyword>
<dbReference type="Pfam" id="PF06580">
    <property type="entry name" value="His_kinase"/>
    <property type="match status" value="1"/>
</dbReference>
<keyword evidence="5" id="KW-1185">Reference proteome</keyword>
<dbReference type="PANTHER" id="PTHR34220:SF7">
    <property type="entry name" value="SENSOR HISTIDINE KINASE YPDA"/>
    <property type="match status" value="1"/>
</dbReference>
<dbReference type="PANTHER" id="PTHR34220">
    <property type="entry name" value="SENSOR HISTIDINE KINASE YPDA"/>
    <property type="match status" value="1"/>
</dbReference>
<dbReference type="Gene3D" id="3.30.565.10">
    <property type="entry name" value="Histidine kinase-like ATPase, C-terminal domain"/>
    <property type="match status" value="1"/>
</dbReference>